<evidence type="ECO:0000313" key="3">
    <source>
        <dbReference type="Proteomes" id="UP000199058"/>
    </source>
</evidence>
<dbReference type="Pfam" id="PF11911">
    <property type="entry name" value="DUF3429"/>
    <property type="match status" value="1"/>
</dbReference>
<proteinExistence type="predicted"/>
<dbReference type="Proteomes" id="UP000199058">
    <property type="component" value="Unassembled WGS sequence"/>
</dbReference>
<dbReference type="AlphaFoldDB" id="A0A1I1FIN3"/>
<feature type="transmembrane region" description="Helical" evidence="1">
    <location>
        <begin position="53"/>
        <end position="71"/>
    </location>
</feature>
<protein>
    <recommendedName>
        <fullName evidence="4">DUF3429 domain-containing protein</fullName>
    </recommendedName>
</protein>
<gene>
    <name evidence="2" type="ORF">SAMN05660443_1034</name>
</gene>
<organism evidence="2 3">
    <name type="scientific">Marinospirillum celere</name>
    <dbReference type="NCBI Taxonomy" id="1122252"/>
    <lineage>
        <taxon>Bacteria</taxon>
        <taxon>Pseudomonadati</taxon>
        <taxon>Pseudomonadota</taxon>
        <taxon>Gammaproteobacteria</taxon>
        <taxon>Oceanospirillales</taxon>
        <taxon>Oceanospirillaceae</taxon>
        <taxon>Marinospirillum</taxon>
    </lineage>
</organism>
<feature type="transmembrane region" description="Helical" evidence="1">
    <location>
        <begin position="101"/>
        <end position="117"/>
    </location>
</feature>
<keyword evidence="1" id="KW-1133">Transmembrane helix</keyword>
<evidence type="ECO:0008006" key="4">
    <source>
        <dbReference type="Google" id="ProtNLM"/>
    </source>
</evidence>
<dbReference type="InterPro" id="IPR021836">
    <property type="entry name" value="DUF3429"/>
</dbReference>
<dbReference type="EMBL" id="FOLH01000002">
    <property type="protein sequence ID" value="SFB99131.1"/>
    <property type="molecule type" value="Genomic_DNA"/>
</dbReference>
<accession>A0A1I1FIN3</accession>
<dbReference type="STRING" id="1122252.SAMN05660443_1034"/>
<keyword evidence="1" id="KW-0472">Membrane</keyword>
<dbReference type="PANTHER" id="PTHR15887">
    <property type="entry name" value="TRANSMEMBRANE PROTEIN 69"/>
    <property type="match status" value="1"/>
</dbReference>
<dbReference type="PANTHER" id="PTHR15887:SF1">
    <property type="entry name" value="TRANSMEMBRANE PROTEIN 69"/>
    <property type="match status" value="1"/>
</dbReference>
<dbReference type="OrthoDB" id="8591832at2"/>
<evidence type="ECO:0000256" key="1">
    <source>
        <dbReference type="SAM" id="Phobius"/>
    </source>
</evidence>
<feature type="transmembrane region" description="Helical" evidence="1">
    <location>
        <begin position="129"/>
        <end position="147"/>
    </location>
</feature>
<reference evidence="2 3" key="1">
    <citation type="submission" date="2016-10" db="EMBL/GenBank/DDBJ databases">
        <authorList>
            <person name="de Groot N.N."/>
        </authorList>
    </citation>
    <scope>NUCLEOTIDE SEQUENCE [LARGE SCALE GENOMIC DNA]</scope>
    <source>
        <strain evidence="2 3">DSM 18438</strain>
    </source>
</reference>
<dbReference type="RefSeq" id="WP_091960221.1">
    <property type="nucleotide sequence ID" value="NZ_FOLH01000002.1"/>
</dbReference>
<feature type="transmembrane region" description="Helical" evidence="1">
    <location>
        <begin position="21"/>
        <end position="41"/>
    </location>
</feature>
<keyword evidence="1" id="KW-0812">Transmembrane</keyword>
<name>A0A1I1FIN3_9GAMM</name>
<keyword evidence="3" id="KW-1185">Reference proteome</keyword>
<sequence>MPLNSSAFQGESRVKLRSTGYLLGYAGLIPFVGLAAVTFFLPEPYPQYSISAQMAYAAVILSFLTGIHWGYGIQTGSAGRLLWSCFPALVAWMALLMPAEYGLIVLMLGLLLAWIAEKGCGWPSWYAKLRFQLSFIAVFSLFASWIARAM</sequence>
<evidence type="ECO:0000313" key="2">
    <source>
        <dbReference type="EMBL" id="SFB99131.1"/>
    </source>
</evidence>